<dbReference type="SUPFAM" id="SSF52317">
    <property type="entry name" value="Class I glutamine amidotransferase-like"/>
    <property type="match status" value="1"/>
</dbReference>
<keyword evidence="2" id="KW-0645">Protease</keyword>
<protein>
    <recommendedName>
        <fullName evidence="7">Peptidase S51</fullName>
    </recommendedName>
</protein>
<dbReference type="InterPro" id="IPR029062">
    <property type="entry name" value="Class_I_gatase-like"/>
</dbReference>
<dbReference type="InterPro" id="IPR005320">
    <property type="entry name" value="Peptidase_S51"/>
</dbReference>
<comment type="caution">
    <text evidence="5">The sequence shown here is derived from an EMBL/GenBank/DDBJ whole genome shotgun (WGS) entry which is preliminary data.</text>
</comment>
<keyword evidence="4" id="KW-0720">Serine protease</keyword>
<proteinExistence type="inferred from homology"/>
<dbReference type="AlphaFoldDB" id="A0A1F6G6V3"/>
<accession>A0A1F6G6V3</accession>
<keyword evidence="3" id="KW-0378">Hydrolase</keyword>
<dbReference type="GO" id="GO:0006508">
    <property type="term" value="P:proteolysis"/>
    <property type="evidence" value="ECO:0007669"/>
    <property type="project" value="UniProtKB-KW"/>
</dbReference>
<sequence length="211" mass="23427">MAKDIFLLSMMGPLDEELRKTLAREILNRGTKVAYISSSPQDGDRPYYQSTIIDYAAISPDIRVDYFDLSNAFTDEMLSTLPSYAAVYLSGGNTFTFMDSARKRGLQTILEQHLAKGGVLIGASAGSIMCTPSIELAKFGDENDVGMTDFSGFRFVDFEFHPHFTDEPAEHECLTEYKRTYGRDIYACKDGAGLHISDSRIEAFGGVSKYT</sequence>
<evidence type="ECO:0000256" key="1">
    <source>
        <dbReference type="ARBA" id="ARBA00006534"/>
    </source>
</evidence>
<organism evidence="5 6">
    <name type="scientific">Candidatus Kaiserbacteria bacterium RIFOXYD1_FULL_47_14</name>
    <dbReference type="NCBI Taxonomy" id="1798533"/>
    <lineage>
        <taxon>Bacteria</taxon>
        <taxon>Candidatus Kaiseribacteriota</taxon>
    </lineage>
</organism>
<gene>
    <name evidence="5" type="ORF">A2609_01095</name>
</gene>
<dbReference type="PANTHER" id="PTHR20842:SF0">
    <property type="entry name" value="ALPHA-ASPARTYL DIPEPTIDASE"/>
    <property type="match status" value="1"/>
</dbReference>
<dbReference type="STRING" id="1798533.A2609_01095"/>
<dbReference type="Pfam" id="PF03575">
    <property type="entry name" value="Peptidase_S51"/>
    <property type="match status" value="1"/>
</dbReference>
<evidence type="ECO:0000256" key="2">
    <source>
        <dbReference type="ARBA" id="ARBA00022670"/>
    </source>
</evidence>
<evidence type="ECO:0000313" key="5">
    <source>
        <dbReference type="EMBL" id="OGG93827.1"/>
    </source>
</evidence>
<dbReference type="Gene3D" id="3.40.50.880">
    <property type="match status" value="1"/>
</dbReference>
<evidence type="ECO:0000256" key="3">
    <source>
        <dbReference type="ARBA" id="ARBA00022801"/>
    </source>
</evidence>
<dbReference type="GO" id="GO:0008236">
    <property type="term" value="F:serine-type peptidase activity"/>
    <property type="evidence" value="ECO:0007669"/>
    <property type="project" value="UniProtKB-KW"/>
</dbReference>
<evidence type="ECO:0008006" key="7">
    <source>
        <dbReference type="Google" id="ProtNLM"/>
    </source>
</evidence>
<dbReference type="PANTHER" id="PTHR20842">
    <property type="entry name" value="PROTEASE S51 ALPHA-ASPARTYL DIPEPTIDASE"/>
    <property type="match status" value="1"/>
</dbReference>
<reference evidence="5 6" key="1">
    <citation type="journal article" date="2016" name="Nat. Commun.">
        <title>Thousands of microbial genomes shed light on interconnected biogeochemical processes in an aquifer system.</title>
        <authorList>
            <person name="Anantharaman K."/>
            <person name="Brown C.T."/>
            <person name="Hug L.A."/>
            <person name="Sharon I."/>
            <person name="Castelle C.J."/>
            <person name="Probst A.J."/>
            <person name="Thomas B.C."/>
            <person name="Singh A."/>
            <person name="Wilkins M.J."/>
            <person name="Karaoz U."/>
            <person name="Brodie E.L."/>
            <person name="Williams K.H."/>
            <person name="Hubbard S.S."/>
            <person name="Banfield J.F."/>
        </authorList>
    </citation>
    <scope>NUCLEOTIDE SEQUENCE [LARGE SCALE GENOMIC DNA]</scope>
</reference>
<comment type="similarity">
    <text evidence="1">Belongs to the peptidase S51 family.</text>
</comment>
<evidence type="ECO:0000313" key="6">
    <source>
        <dbReference type="Proteomes" id="UP000176867"/>
    </source>
</evidence>
<dbReference type="Proteomes" id="UP000176867">
    <property type="component" value="Unassembled WGS sequence"/>
</dbReference>
<evidence type="ECO:0000256" key="4">
    <source>
        <dbReference type="ARBA" id="ARBA00022825"/>
    </source>
</evidence>
<name>A0A1F6G6V3_9BACT</name>
<dbReference type="EMBL" id="MFMU01000004">
    <property type="protein sequence ID" value="OGG93827.1"/>
    <property type="molecule type" value="Genomic_DNA"/>
</dbReference>